<evidence type="ECO:0000313" key="2">
    <source>
        <dbReference type="EMBL" id="GLY68075.1"/>
    </source>
</evidence>
<feature type="transmembrane region" description="Helical" evidence="1">
    <location>
        <begin position="13"/>
        <end position="33"/>
    </location>
</feature>
<keyword evidence="1" id="KW-1133">Transmembrane helix</keyword>
<evidence type="ECO:0000313" key="3">
    <source>
        <dbReference type="Proteomes" id="UP001165136"/>
    </source>
</evidence>
<keyword evidence="1" id="KW-0812">Transmembrane</keyword>
<organism evidence="2 3">
    <name type="scientific">Amycolatopsis taiwanensis</name>
    <dbReference type="NCBI Taxonomy" id="342230"/>
    <lineage>
        <taxon>Bacteria</taxon>
        <taxon>Bacillati</taxon>
        <taxon>Actinomycetota</taxon>
        <taxon>Actinomycetes</taxon>
        <taxon>Pseudonocardiales</taxon>
        <taxon>Pseudonocardiaceae</taxon>
        <taxon>Amycolatopsis</taxon>
    </lineage>
</organism>
<reference evidence="2" key="1">
    <citation type="submission" date="2023-03" db="EMBL/GenBank/DDBJ databases">
        <title>Amycolatopsis taiwanensis NBRC 103393.</title>
        <authorList>
            <person name="Ichikawa N."/>
            <person name="Sato H."/>
            <person name="Tonouchi N."/>
        </authorList>
    </citation>
    <scope>NUCLEOTIDE SEQUENCE</scope>
    <source>
        <strain evidence="2">NBRC 103393</strain>
    </source>
</reference>
<accession>A0A9W6VGT2</accession>
<dbReference type="EMBL" id="BSTI01000010">
    <property type="protein sequence ID" value="GLY68075.1"/>
    <property type="molecule type" value="Genomic_DNA"/>
</dbReference>
<dbReference type="AlphaFoldDB" id="A0A9W6VGT2"/>
<name>A0A9W6VGT2_9PSEU</name>
<proteinExistence type="predicted"/>
<keyword evidence="3" id="KW-1185">Reference proteome</keyword>
<comment type="caution">
    <text evidence="2">The sequence shown here is derived from an EMBL/GenBank/DDBJ whole genome shotgun (WGS) entry which is preliminary data.</text>
</comment>
<gene>
    <name evidence="2" type="ORF">Atai01_46940</name>
</gene>
<sequence>MGFSLRYADAAEILGNSFAALVISYIFTIAWNSPTRPPLERLRAAHERPLLDLVPLLETLVL</sequence>
<dbReference type="Proteomes" id="UP001165136">
    <property type="component" value="Unassembled WGS sequence"/>
</dbReference>
<protein>
    <submittedName>
        <fullName evidence="2">Uncharacterized protein</fullName>
    </submittedName>
</protein>
<evidence type="ECO:0000256" key="1">
    <source>
        <dbReference type="SAM" id="Phobius"/>
    </source>
</evidence>
<keyword evidence="1" id="KW-0472">Membrane</keyword>